<dbReference type="AlphaFoldDB" id="A0A7W9ENH4"/>
<protein>
    <submittedName>
        <fullName evidence="3">Methyl-accepting chemotaxis protein</fullName>
    </submittedName>
</protein>
<dbReference type="PANTHER" id="PTHR43531:SF11">
    <property type="entry name" value="METHYL-ACCEPTING CHEMOTAXIS PROTEIN 3"/>
    <property type="match status" value="1"/>
</dbReference>
<dbReference type="Proteomes" id="UP000555546">
    <property type="component" value="Unassembled WGS sequence"/>
</dbReference>
<evidence type="ECO:0000256" key="2">
    <source>
        <dbReference type="ARBA" id="ARBA00029447"/>
    </source>
</evidence>
<comment type="caution">
    <text evidence="3">The sequence shown here is derived from an EMBL/GenBank/DDBJ whole genome shotgun (WGS) entry which is preliminary data.</text>
</comment>
<dbReference type="PANTHER" id="PTHR43531">
    <property type="entry name" value="PROTEIN ICFG"/>
    <property type="match status" value="1"/>
</dbReference>
<name>A0A7W9ENH4_9HYPH</name>
<evidence type="ECO:0000313" key="3">
    <source>
        <dbReference type="EMBL" id="MBB5704399.1"/>
    </source>
</evidence>
<dbReference type="InterPro" id="IPR051310">
    <property type="entry name" value="MCP_chemotaxis"/>
</dbReference>
<comment type="similarity">
    <text evidence="2">Belongs to the methyl-accepting chemotaxis (MCP) protein family.</text>
</comment>
<keyword evidence="4" id="KW-1185">Reference proteome</keyword>
<keyword evidence="1" id="KW-0145">Chemotaxis</keyword>
<dbReference type="Gene3D" id="1.10.287.950">
    <property type="entry name" value="Methyl-accepting chemotaxis protein"/>
    <property type="match status" value="1"/>
</dbReference>
<dbReference type="SUPFAM" id="SSF58104">
    <property type="entry name" value="Methyl-accepting chemotaxis protein (MCP) signaling domain"/>
    <property type="match status" value="1"/>
</dbReference>
<evidence type="ECO:0000313" key="4">
    <source>
        <dbReference type="Proteomes" id="UP000555546"/>
    </source>
</evidence>
<gene>
    <name evidence="3" type="ORF">FHS76_004316</name>
</gene>
<reference evidence="3 4" key="1">
    <citation type="submission" date="2020-08" db="EMBL/GenBank/DDBJ databases">
        <title>Genomic Encyclopedia of Type Strains, Phase IV (KMG-IV): sequencing the most valuable type-strain genomes for metagenomic binning, comparative biology and taxonomic classification.</title>
        <authorList>
            <person name="Goeker M."/>
        </authorList>
    </citation>
    <scope>NUCLEOTIDE SEQUENCE [LARGE SCALE GENOMIC DNA]</scope>
    <source>
        <strain evidence="3 4">DSM 26944</strain>
    </source>
</reference>
<proteinExistence type="inferred from homology"/>
<dbReference type="EMBL" id="JACIJG010000029">
    <property type="protein sequence ID" value="MBB5704399.1"/>
    <property type="molecule type" value="Genomic_DNA"/>
</dbReference>
<sequence>MIVGDVQEVSRNIEAIVQASREQSIGLQEINSAVNMMDQGTQQNAAMVEQQTGASHGLAHEASTLTGLLSNFRRCDANTNRALAQAAA</sequence>
<dbReference type="GO" id="GO:0006935">
    <property type="term" value="P:chemotaxis"/>
    <property type="evidence" value="ECO:0007669"/>
    <property type="project" value="UniProtKB-KW"/>
</dbReference>
<evidence type="ECO:0000256" key="1">
    <source>
        <dbReference type="ARBA" id="ARBA00022500"/>
    </source>
</evidence>
<organism evidence="3 4">
    <name type="scientific">Brucella daejeonensis</name>
    <dbReference type="NCBI Taxonomy" id="659015"/>
    <lineage>
        <taxon>Bacteria</taxon>
        <taxon>Pseudomonadati</taxon>
        <taxon>Pseudomonadota</taxon>
        <taxon>Alphaproteobacteria</taxon>
        <taxon>Hyphomicrobiales</taxon>
        <taxon>Brucellaceae</taxon>
        <taxon>Brucella/Ochrobactrum group</taxon>
        <taxon>Brucella</taxon>
    </lineage>
</organism>
<accession>A0A7W9ENH4</accession>